<evidence type="ECO:0000256" key="3">
    <source>
        <dbReference type="ARBA" id="ARBA00022801"/>
    </source>
</evidence>
<feature type="region of interest" description="Disordered" evidence="5">
    <location>
        <begin position="104"/>
        <end position="172"/>
    </location>
</feature>
<evidence type="ECO:0000256" key="4">
    <source>
        <dbReference type="ARBA" id="ARBA00022829"/>
    </source>
</evidence>
<dbReference type="GO" id="GO:0044732">
    <property type="term" value="C:mitotic spindle pole body"/>
    <property type="evidence" value="ECO:0007669"/>
    <property type="project" value="TreeGrafter"/>
</dbReference>
<feature type="region of interest" description="Disordered" evidence="5">
    <location>
        <begin position="1160"/>
        <end position="1185"/>
    </location>
</feature>
<comment type="catalytic activity">
    <reaction evidence="1">
        <text>All bonds known to be hydrolyzed by this endopeptidase have arginine in P1 and an acidic residue in P4. P6 is often occupied by an acidic residue or by a hydroxy-amino-acid residue, the phosphorylation of which enhances cleavage.</text>
        <dbReference type="EC" id="3.4.22.49"/>
    </reaction>
</comment>
<evidence type="ECO:0000259" key="6">
    <source>
        <dbReference type="PROSITE" id="PS51700"/>
    </source>
</evidence>
<keyword evidence="3" id="KW-0378">Hydrolase</keyword>
<feature type="compositionally biased region" description="Gly residues" evidence="5">
    <location>
        <begin position="2129"/>
        <end position="2140"/>
    </location>
</feature>
<feature type="region of interest" description="Disordered" evidence="5">
    <location>
        <begin position="38"/>
        <end position="83"/>
    </location>
</feature>
<dbReference type="PROSITE" id="PS51700">
    <property type="entry name" value="SEPARIN"/>
    <property type="match status" value="1"/>
</dbReference>
<keyword evidence="4" id="KW-0159">Chromosome partition</keyword>
<protein>
    <recommendedName>
        <fullName evidence="2">separase</fullName>
        <ecNumber evidence="2">3.4.22.49</ecNumber>
    </recommendedName>
</protein>
<dbReference type="GO" id="GO:0005737">
    <property type="term" value="C:cytoplasm"/>
    <property type="evidence" value="ECO:0007669"/>
    <property type="project" value="TreeGrafter"/>
</dbReference>
<reference evidence="7" key="1">
    <citation type="journal article" date="2020" name="Stud. Mycol.">
        <title>101 Dothideomycetes genomes: a test case for predicting lifestyles and emergence of pathogens.</title>
        <authorList>
            <person name="Haridas S."/>
            <person name="Albert R."/>
            <person name="Binder M."/>
            <person name="Bloem J."/>
            <person name="Labutti K."/>
            <person name="Salamov A."/>
            <person name="Andreopoulos B."/>
            <person name="Baker S."/>
            <person name="Barry K."/>
            <person name="Bills G."/>
            <person name="Bluhm B."/>
            <person name="Cannon C."/>
            <person name="Castanera R."/>
            <person name="Culley D."/>
            <person name="Daum C."/>
            <person name="Ezra D."/>
            <person name="Gonzalez J."/>
            <person name="Henrissat B."/>
            <person name="Kuo A."/>
            <person name="Liang C."/>
            <person name="Lipzen A."/>
            <person name="Lutzoni F."/>
            <person name="Magnuson J."/>
            <person name="Mondo S."/>
            <person name="Nolan M."/>
            <person name="Ohm R."/>
            <person name="Pangilinan J."/>
            <person name="Park H.-J."/>
            <person name="Ramirez L."/>
            <person name="Alfaro M."/>
            <person name="Sun H."/>
            <person name="Tritt A."/>
            <person name="Yoshinaga Y."/>
            <person name="Zwiers L.-H."/>
            <person name="Turgeon B."/>
            <person name="Goodwin S."/>
            <person name="Spatafora J."/>
            <person name="Crous P."/>
            <person name="Grigoriev I."/>
        </authorList>
    </citation>
    <scope>NUCLEOTIDE SEQUENCE</scope>
    <source>
        <strain evidence="7">CBS 473.64</strain>
    </source>
</reference>
<dbReference type="GO" id="GO:0072686">
    <property type="term" value="C:mitotic spindle"/>
    <property type="evidence" value="ECO:0007669"/>
    <property type="project" value="TreeGrafter"/>
</dbReference>
<evidence type="ECO:0000256" key="1">
    <source>
        <dbReference type="ARBA" id="ARBA00000451"/>
    </source>
</evidence>
<dbReference type="InterPro" id="IPR005314">
    <property type="entry name" value="Peptidase_C50"/>
</dbReference>
<evidence type="ECO:0000256" key="5">
    <source>
        <dbReference type="SAM" id="MobiDB-lite"/>
    </source>
</evidence>
<feature type="domain" description="Peptidase C50" evidence="6">
    <location>
        <begin position="1955"/>
        <end position="2076"/>
    </location>
</feature>
<name>A0A6A6S5W9_9PLEO</name>
<feature type="region of interest" description="Disordered" evidence="5">
    <location>
        <begin position="2129"/>
        <end position="2161"/>
    </location>
</feature>
<evidence type="ECO:0000256" key="2">
    <source>
        <dbReference type="ARBA" id="ARBA00012489"/>
    </source>
</evidence>
<dbReference type="Pfam" id="PF03568">
    <property type="entry name" value="Separin_C"/>
    <property type="match status" value="1"/>
</dbReference>
<dbReference type="PANTHER" id="PTHR12792">
    <property type="entry name" value="EXTRA SPINDLE POLES 1-RELATED"/>
    <property type="match status" value="1"/>
</dbReference>
<dbReference type="GO" id="GO:0051307">
    <property type="term" value="P:meiotic chromosome separation"/>
    <property type="evidence" value="ECO:0007669"/>
    <property type="project" value="TreeGrafter"/>
</dbReference>
<dbReference type="EC" id="3.4.22.49" evidence="2"/>
<dbReference type="InterPro" id="IPR030397">
    <property type="entry name" value="SEPARIN_core_dom"/>
</dbReference>
<accession>A0A6A6S5W9</accession>
<dbReference type="GO" id="GO:0004197">
    <property type="term" value="F:cysteine-type endopeptidase activity"/>
    <property type="evidence" value="ECO:0007669"/>
    <property type="project" value="InterPro"/>
</dbReference>
<dbReference type="OrthoDB" id="10255632at2759"/>
<feature type="compositionally biased region" description="Polar residues" evidence="5">
    <location>
        <begin position="131"/>
        <end position="141"/>
    </location>
</feature>
<feature type="region of interest" description="Disordered" evidence="5">
    <location>
        <begin position="2174"/>
        <end position="2201"/>
    </location>
</feature>
<organism evidence="7 8">
    <name type="scientific">Massarina eburnea CBS 473.64</name>
    <dbReference type="NCBI Taxonomy" id="1395130"/>
    <lineage>
        <taxon>Eukaryota</taxon>
        <taxon>Fungi</taxon>
        <taxon>Dikarya</taxon>
        <taxon>Ascomycota</taxon>
        <taxon>Pezizomycotina</taxon>
        <taxon>Dothideomycetes</taxon>
        <taxon>Pleosporomycetidae</taxon>
        <taxon>Pleosporales</taxon>
        <taxon>Massarineae</taxon>
        <taxon>Massarinaceae</taxon>
        <taxon>Massarina</taxon>
    </lineage>
</organism>
<keyword evidence="8" id="KW-1185">Reference proteome</keyword>
<dbReference type="GO" id="GO:0006508">
    <property type="term" value="P:proteolysis"/>
    <property type="evidence" value="ECO:0007669"/>
    <property type="project" value="InterPro"/>
</dbReference>
<proteinExistence type="predicted"/>
<dbReference type="PANTHER" id="PTHR12792:SF0">
    <property type="entry name" value="SEPARIN"/>
    <property type="match status" value="1"/>
</dbReference>
<dbReference type="GO" id="GO:0005634">
    <property type="term" value="C:nucleus"/>
    <property type="evidence" value="ECO:0007669"/>
    <property type="project" value="InterPro"/>
</dbReference>
<gene>
    <name evidence="7" type="ORF">P280DRAFT_505241</name>
</gene>
<evidence type="ECO:0000313" key="7">
    <source>
        <dbReference type="EMBL" id="KAF2642990.1"/>
    </source>
</evidence>
<feature type="region of interest" description="Disordered" evidence="5">
    <location>
        <begin position="1525"/>
        <end position="1544"/>
    </location>
</feature>
<feature type="compositionally biased region" description="Low complexity" evidence="5">
    <location>
        <begin position="53"/>
        <end position="74"/>
    </location>
</feature>
<dbReference type="EMBL" id="MU006780">
    <property type="protein sequence ID" value="KAF2642990.1"/>
    <property type="molecule type" value="Genomic_DNA"/>
</dbReference>
<sequence>MAKEETRARIDNIKIDLRTISSCTTTTVSELQEVLLQKLPEPTPKENARAKKAGSAPTGRRRAATATASTMDATKPTTPSLTARERYILATEVANTTLKSLAEALKAQSPTRSRPLTKAKPTSDENAQPRPRTTNIKSSSAAPRPLKDRSASQVANSPKKRSALRRSSSYSSCIHTGPDPGLVQTAECSRIAFAYLGTPEAVKFAGKDSPELQLENGMLALIGKLVAHSLDNLAIKEMRMLKRRLDKYIGREDSRPASRTISHNAAPPERESLASLLDFGEVDYSSKALPMIANLQTYALRIIARAKRPRVVEAAWIYLKLTHPSSPANLIGHIARNADSSAKVARQLESLAQIVLQLCPSISASEDDKELQPSPDVVFRLQHLAFKIRQSWWSLASHQGDPEKELLESFAKCMVTYSRRSKQPPEKKYKLAESLYENLLASLRDAEWSQKEDSNSFAMATKVMSSLAQAAGFHEKALRWLGTAKSPKSKSSAVKEASRLALFATVSLEACLKGNANRNTVKTIETALDAICGEMGGSASDLETLFIEVHGLRRMATRLLSTLSSSSEAFLHSLEAACLRAISASTHFTNRFIGVAPSAKADTQSAIRHDERLNMVAKFTKSTVDSILTCCKRPLTAESNWTELDTLIQDCLSLIYRLEKQSPADQTSKPIIEQAAQYAFVKFSNAYWALYSQLRRLSVEPTVSIVALQRSTELLESRELAEQEAGMFTMKLERLGDALDQLDRAEESRDALLQCLQSTCNEDTLQDLVEAAANHPVQLIFESTGKFGVLKRLLNAYHRSIIKYSLIRADELAFFDDSSYSDPARGIILECQLSMYQKTLSKNRPWDSVLSGSVQGIVERLLKLYGPSQFPIRRQRLLLALVQLSQAHPDVVPNSLLQSNLETCDADIVATSEDSKLAHYLAHLKAVWTLKLSLQNDVPQIKTIRECCSAWEGLVNSSTSWKDLSDRIDNMEDLLQEMQACVDFLSAKGQELESLPVLHLLTRVLELQGSSDPSELISTLSTLGLQFLRLGYSGKAGLSFAKAETLLAGRAASTEASLRWHIGYAEYLLTIGNTTKSESILSAAQTVATGDKEFMGLAKSSTTLQGRLRFNRILADACYVSSLHSTQIGNYKDAARHAKQSVVLNRRIWAALETQSNAKKAVSSDQSTSELNGLSKSNFDPLNSMRNDKGVPVVTSVTHDALDGADFWALVPSLYRALMQHSRIFINQGLLQEAVYIAEQADRIAMAIQSPSLLMENASRRAEYWTQSGRPEKAKPILDPLDVSQCDGTRAKISYYSSIARVHHSTRDAEDEFGGFSSNLEDELSVYDSMDKLLAKLTSPTFIKTIDNFGTEVVTLAKDMSAMSIQSAEPHATQSVVTTKGRKPGRRVVAPRVATKPAARAPRKATAKSVATMKRKATTTSVVELPPVTDQCAPLFALQADVTHRKAITLLLQNDITKALQLLDKAEAMKDILDPNSIHAWTRFKATFSQAIKNIEGDFTFNTLPESTIAFPAVPFKDRQSSFGAATKKPAATQSTARSGRGKKQATADFVETLGAARDYLRDAHNMCAATGSNHAFRQLSSALGHVTTLLSAIANGASRGLMGPMYAAYMSEIPKCKTLGLAQDSVEVEQENISREDCLRWPESTLEKSSLSSMADFRKDYVDIIPESWTAVSLALNDEQNELYVTRYESKQDPFVLRLPMARHASRDGDEDEFSFADGKHEFEEIIELSDFSTRSAKDMTTREARVQWWEEREALDTKLKELLINIENIWLGGFKGIFSPHAHDPELLSRFQKSLENILNRHLPSRRKRGQEKELKLNSKVLELFIGLGDDSKEDGELDDALLDLIYFVVDILTFNGERNAYDEIDFDAMAIETLDALRAYHSASNSASPANKHTILILDKNLHMLPWESLPYLEKLSISRLPSLAALRERLLAARPATATPNAHPGHYIQADAGGTSMLNPSGDLSHTLKTIKPRLDDMRGSWNHIVSRAPTEKEFEDSLRDDELVLYFGHGSGAQFVRAKSVRRLYLNNRVDGGVGDGDSDEEKESVMKKPGCATTFLFGCSSVHLSDNGIYEPSGMLAAYLTAGAPAVLGMLWDVTDKDCDRFAVKTGDLWGLWGSTTLAPAGGAGTGGNGGAGRAGRATTPEPLPAAGKKGRGRSRVAQLVEDVEGVGSANGRRRGKKGGVGAGDGGDEVAGTGRGRMGLDEAVAGARGECVLRYLNGAAAVVYGIPVFLE</sequence>
<evidence type="ECO:0000313" key="8">
    <source>
        <dbReference type="Proteomes" id="UP000799753"/>
    </source>
</evidence>
<dbReference type="Proteomes" id="UP000799753">
    <property type="component" value="Unassembled WGS sequence"/>
</dbReference>